<feature type="repeat" description="ANK" evidence="3">
    <location>
        <begin position="340"/>
        <end position="364"/>
    </location>
</feature>
<dbReference type="Pfam" id="PF13637">
    <property type="entry name" value="Ank_4"/>
    <property type="match status" value="1"/>
</dbReference>
<name>A0A812ZRN1_9DINO</name>
<dbReference type="InterPro" id="IPR036770">
    <property type="entry name" value="Ankyrin_rpt-contain_sf"/>
</dbReference>
<organism evidence="5 6">
    <name type="scientific">Symbiodinium necroappetens</name>
    <dbReference type="NCBI Taxonomy" id="1628268"/>
    <lineage>
        <taxon>Eukaryota</taxon>
        <taxon>Sar</taxon>
        <taxon>Alveolata</taxon>
        <taxon>Dinophyceae</taxon>
        <taxon>Suessiales</taxon>
        <taxon>Symbiodiniaceae</taxon>
        <taxon>Symbiodinium</taxon>
    </lineage>
</organism>
<dbReference type="Proteomes" id="UP000601435">
    <property type="component" value="Unassembled WGS sequence"/>
</dbReference>
<gene>
    <name evidence="5" type="primary">ANK1</name>
    <name evidence="5" type="ORF">SNEC2469_LOCUS25361</name>
</gene>
<dbReference type="SMART" id="SM00248">
    <property type="entry name" value="ANK"/>
    <property type="match status" value="9"/>
</dbReference>
<feature type="region of interest" description="Disordered" evidence="4">
    <location>
        <begin position="572"/>
        <end position="600"/>
    </location>
</feature>
<keyword evidence="1" id="KW-0677">Repeat</keyword>
<dbReference type="PROSITE" id="PS50297">
    <property type="entry name" value="ANK_REP_REGION"/>
    <property type="match status" value="2"/>
</dbReference>
<dbReference type="PRINTS" id="PR01415">
    <property type="entry name" value="ANKYRIN"/>
</dbReference>
<dbReference type="AlphaFoldDB" id="A0A812ZRN1"/>
<dbReference type="OrthoDB" id="539213at2759"/>
<comment type="caution">
    <text evidence="5">The sequence shown here is derived from an EMBL/GenBank/DDBJ whole genome shotgun (WGS) entry which is preliminary data.</text>
</comment>
<dbReference type="Pfam" id="PF12796">
    <property type="entry name" value="Ank_2"/>
    <property type="match status" value="2"/>
</dbReference>
<keyword evidence="6" id="KW-1185">Reference proteome</keyword>
<evidence type="ECO:0000313" key="5">
    <source>
        <dbReference type="EMBL" id="CAE7839177.1"/>
    </source>
</evidence>
<keyword evidence="2 3" id="KW-0040">ANK repeat</keyword>
<evidence type="ECO:0000256" key="1">
    <source>
        <dbReference type="ARBA" id="ARBA00022737"/>
    </source>
</evidence>
<dbReference type="PANTHER" id="PTHR24198">
    <property type="entry name" value="ANKYRIN REPEAT AND PROTEIN KINASE DOMAIN-CONTAINING PROTEIN"/>
    <property type="match status" value="1"/>
</dbReference>
<reference evidence="5" key="1">
    <citation type="submission" date="2021-02" db="EMBL/GenBank/DDBJ databases">
        <authorList>
            <person name="Dougan E. K."/>
            <person name="Rhodes N."/>
            <person name="Thang M."/>
            <person name="Chan C."/>
        </authorList>
    </citation>
    <scope>NUCLEOTIDE SEQUENCE</scope>
</reference>
<feature type="repeat" description="ANK" evidence="3">
    <location>
        <begin position="378"/>
        <end position="410"/>
    </location>
</feature>
<dbReference type="PROSITE" id="PS50088">
    <property type="entry name" value="ANK_REPEAT"/>
    <property type="match status" value="3"/>
</dbReference>
<proteinExistence type="predicted"/>
<accession>A0A812ZRN1</accession>
<sequence>MANTTWLSPSILRLSFQESPLDSQLRAFALQQWKSDPTGLSRSNRGGWHSKYLCMRDAESLSGLYERVIRAAATFLEAGTAVRTYVGSKKVHVAALWANVNRPEDLNVPHQHAADGAHGESVPLISAVYFPNQGAVSGCIARLQFPGHACTPNSSKDCSIDPRPGTLVLFPASSLHSVEACDAELSQSASQPEAIRVSIAFNLLARELSDDLYAHAASGDLSSMESQLQKANIDSQDGLGFTALHHAAESGHLSMVDLLLERRASPLVLSNNGSLPLHLALASEATSVAYRLLESAPASASQAGGAAGSMAIHSAAGQGDVTLLDHLLEMRAGLQSKQADGSTPLHLAVQNGHTQVVAFILQQGREGHSGLVTARDERGLQPAHEAARGGLLPILSELLSARAEPNAKDDEGHSLLYWATYGGHRGVLEGLLQARAEIEIPEPAAESSKRGEAMANYLAAALVGSGSDPQIQTGELSLMHVAAAAGHIRVAQALRGMEMSPAAAASSSKLQPLHLAAAGAHVAMLGWLLLARGQVDARARGDLCPIHLASLDGHLQALEALLSFRASPNAVATDGSRPLHVAASRGHQDQRKESAISPYP</sequence>
<evidence type="ECO:0000256" key="4">
    <source>
        <dbReference type="SAM" id="MobiDB-lite"/>
    </source>
</evidence>
<feature type="repeat" description="ANK" evidence="3">
    <location>
        <begin position="239"/>
        <end position="271"/>
    </location>
</feature>
<dbReference type="Gene3D" id="2.60.120.620">
    <property type="entry name" value="q2cbj1_9rhob like domain"/>
    <property type="match status" value="1"/>
</dbReference>
<dbReference type="EMBL" id="CAJNJA010049931">
    <property type="protein sequence ID" value="CAE7839177.1"/>
    <property type="molecule type" value="Genomic_DNA"/>
</dbReference>
<evidence type="ECO:0000313" key="6">
    <source>
        <dbReference type="Proteomes" id="UP000601435"/>
    </source>
</evidence>
<dbReference type="Gene3D" id="1.25.40.20">
    <property type="entry name" value="Ankyrin repeat-containing domain"/>
    <property type="match status" value="3"/>
</dbReference>
<dbReference type="InterPro" id="IPR002110">
    <property type="entry name" value="Ankyrin_rpt"/>
</dbReference>
<dbReference type="SUPFAM" id="SSF48403">
    <property type="entry name" value="Ankyrin repeat"/>
    <property type="match status" value="1"/>
</dbReference>
<evidence type="ECO:0000256" key="2">
    <source>
        <dbReference type="ARBA" id="ARBA00023043"/>
    </source>
</evidence>
<evidence type="ECO:0000256" key="3">
    <source>
        <dbReference type="PROSITE-ProRule" id="PRU00023"/>
    </source>
</evidence>
<dbReference type="PANTHER" id="PTHR24198:SF165">
    <property type="entry name" value="ANKYRIN REPEAT-CONTAINING PROTEIN-RELATED"/>
    <property type="match status" value="1"/>
</dbReference>
<protein>
    <submittedName>
        <fullName evidence="5">ANK1 protein</fullName>
    </submittedName>
</protein>